<dbReference type="GO" id="GO:0015031">
    <property type="term" value="P:protein transport"/>
    <property type="evidence" value="ECO:0007669"/>
    <property type="project" value="UniProtKB-KW"/>
</dbReference>
<evidence type="ECO:0000313" key="13">
    <source>
        <dbReference type="EMBL" id="OEJ87986.1"/>
    </source>
</evidence>
<evidence type="ECO:0000313" key="14">
    <source>
        <dbReference type="Proteomes" id="UP000095605"/>
    </source>
</evidence>
<evidence type="ECO:0000256" key="4">
    <source>
        <dbReference type="ARBA" id="ARBA00022574"/>
    </source>
</evidence>
<protein>
    <submittedName>
        <fullName evidence="13">Nucleoporin SEH1</fullName>
    </submittedName>
</protein>
<keyword evidence="14" id="KW-1185">Reference proteome</keyword>
<accession>A0A1E5RM69</accession>
<gene>
    <name evidence="13" type="ORF">AWRI3578_g1801</name>
</gene>
<name>A0A1E5RM69_9ASCO</name>
<keyword evidence="4 12" id="KW-0853">WD repeat</keyword>
<dbReference type="PROSITE" id="PS50082">
    <property type="entry name" value="WD_REPEATS_2"/>
    <property type="match status" value="3"/>
</dbReference>
<evidence type="ECO:0000256" key="8">
    <source>
        <dbReference type="ARBA" id="ARBA00023010"/>
    </source>
</evidence>
<evidence type="ECO:0000256" key="12">
    <source>
        <dbReference type="PROSITE-ProRule" id="PRU00221"/>
    </source>
</evidence>
<feature type="repeat" description="WD" evidence="12">
    <location>
        <begin position="51"/>
        <end position="94"/>
    </location>
</feature>
<dbReference type="PANTHER" id="PTHR11024">
    <property type="entry name" value="NUCLEAR PORE COMPLEX PROTEIN SEC13 / SEH1 FAMILY MEMBER"/>
    <property type="match status" value="1"/>
</dbReference>
<dbReference type="InterPro" id="IPR037363">
    <property type="entry name" value="Sec13/Seh1_fam"/>
</dbReference>
<comment type="caution">
    <text evidence="13">The sequence shown here is derived from an EMBL/GenBank/DDBJ whole genome shotgun (WGS) entry which is preliminary data.</text>
</comment>
<keyword evidence="5" id="KW-0677">Repeat</keyword>
<dbReference type="SMART" id="SM00320">
    <property type="entry name" value="WD40"/>
    <property type="match status" value="5"/>
</dbReference>
<dbReference type="GO" id="GO:0031080">
    <property type="term" value="C:nuclear pore outer ring"/>
    <property type="evidence" value="ECO:0007669"/>
    <property type="project" value="TreeGrafter"/>
</dbReference>
<dbReference type="InterPro" id="IPR015943">
    <property type="entry name" value="WD40/YVTN_repeat-like_dom_sf"/>
</dbReference>
<dbReference type="Pfam" id="PF00400">
    <property type="entry name" value="WD40"/>
    <property type="match status" value="3"/>
</dbReference>
<comment type="subcellular location">
    <subcellularLocation>
        <location evidence="11">Endomembrane system</location>
        <topology evidence="11">Peripheral membrane protein</topology>
        <orientation evidence="11">Cytoplasmic side</orientation>
    </subcellularLocation>
    <subcellularLocation>
        <location evidence="1">Nucleus</location>
        <location evidence="1">Nuclear pore complex</location>
    </subcellularLocation>
</comment>
<dbReference type="PROSITE" id="PS50294">
    <property type="entry name" value="WD_REPEATS_REGION"/>
    <property type="match status" value="2"/>
</dbReference>
<evidence type="ECO:0000256" key="3">
    <source>
        <dbReference type="ARBA" id="ARBA00022448"/>
    </source>
</evidence>
<dbReference type="InterPro" id="IPR001680">
    <property type="entry name" value="WD40_rpt"/>
</dbReference>
<reference evidence="14" key="1">
    <citation type="journal article" date="2016" name="Genome Announc.">
        <title>Genome sequences of three species of Hanseniaspora isolated from spontaneous wine fermentations.</title>
        <authorList>
            <person name="Sternes P.R."/>
            <person name="Lee D."/>
            <person name="Kutyna D.R."/>
            <person name="Borneman A.R."/>
        </authorList>
    </citation>
    <scope>NUCLEOTIDE SEQUENCE [LARGE SCALE GENOMIC DNA]</scope>
    <source>
        <strain evidence="14">AWRI3578</strain>
    </source>
</reference>
<evidence type="ECO:0000256" key="9">
    <source>
        <dbReference type="ARBA" id="ARBA00023132"/>
    </source>
</evidence>
<keyword evidence="3" id="KW-0813">Transport</keyword>
<dbReference type="GO" id="GO:0005198">
    <property type="term" value="F:structural molecule activity"/>
    <property type="evidence" value="ECO:0007669"/>
    <property type="project" value="InterPro"/>
</dbReference>
<feature type="repeat" description="WD" evidence="12">
    <location>
        <begin position="5"/>
        <end position="36"/>
    </location>
</feature>
<evidence type="ECO:0000256" key="11">
    <source>
        <dbReference type="ARBA" id="ARBA00029433"/>
    </source>
</evidence>
<keyword evidence="10" id="KW-0539">Nucleus</keyword>
<keyword evidence="9" id="KW-0906">Nuclear pore complex</keyword>
<keyword evidence="8" id="KW-0811">Translocation</keyword>
<sequence length="355" mass="40015">MKPFITGHEDLVHDVKYDYYGRQLATCSSDLTIKIFVLNSTVNEWELSESFKAHDSNIVSLDWCAPEFGRLIISGSYDGFVKVWEESSSGKQTSNIISNNKQAPTKKKGNWQLIAKLCDSKAPVFNCKFAPSFLGLKIGIIGHDSQLRIYSCSDASHASTWELKESFNMIPEGFTQPVAHLQSDYCLDWCKSKFLDETIVCSCLDLLSFLQRDPSNGNTLRKIVDLYDHEGLIREVSWAPSMGRSYELVATACQDGFVRVFKITGINSLGNTEHKMKEIEQESNKMQKHYDHPQSPDFNVELISKNGDHNAEVWSVAWNLTGTILSSSGDDGKIRLWKQSHMGDYQCVSVVTPDE</sequence>
<dbReference type="PANTHER" id="PTHR11024:SF3">
    <property type="entry name" value="NUCLEOPORIN SEH1"/>
    <property type="match status" value="1"/>
</dbReference>
<dbReference type="SUPFAM" id="SSF50978">
    <property type="entry name" value="WD40 repeat-like"/>
    <property type="match status" value="1"/>
</dbReference>
<dbReference type="FunFam" id="2.130.10.10:FF:000578">
    <property type="entry name" value="Nucleoporin seh1"/>
    <property type="match status" value="1"/>
</dbReference>
<dbReference type="Proteomes" id="UP000095605">
    <property type="component" value="Unassembled WGS sequence"/>
</dbReference>
<dbReference type="EMBL" id="LPNL01000004">
    <property type="protein sequence ID" value="OEJ87986.1"/>
    <property type="molecule type" value="Genomic_DNA"/>
</dbReference>
<evidence type="ECO:0000256" key="5">
    <source>
        <dbReference type="ARBA" id="ARBA00022737"/>
    </source>
</evidence>
<keyword evidence="6" id="KW-0509">mRNA transport</keyword>
<evidence type="ECO:0000256" key="6">
    <source>
        <dbReference type="ARBA" id="ARBA00022816"/>
    </source>
</evidence>
<dbReference type="Gene3D" id="2.130.10.10">
    <property type="entry name" value="YVTN repeat-like/Quinoprotein amine dehydrogenase"/>
    <property type="match status" value="1"/>
</dbReference>
<dbReference type="AlphaFoldDB" id="A0A1E5RM69"/>
<comment type="similarity">
    <text evidence="2">Belongs to the WD repeat SEC13 family.</text>
</comment>
<dbReference type="GO" id="GO:1904263">
    <property type="term" value="P:positive regulation of TORC1 signaling"/>
    <property type="evidence" value="ECO:0007669"/>
    <property type="project" value="TreeGrafter"/>
</dbReference>
<dbReference type="GO" id="GO:0034198">
    <property type="term" value="P:cellular response to amino acid starvation"/>
    <property type="evidence" value="ECO:0007669"/>
    <property type="project" value="TreeGrafter"/>
</dbReference>
<dbReference type="GO" id="GO:0051028">
    <property type="term" value="P:mRNA transport"/>
    <property type="evidence" value="ECO:0007669"/>
    <property type="project" value="UniProtKB-KW"/>
</dbReference>
<evidence type="ECO:0000256" key="10">
    <source>
        <dbReference type="ARBA" id="ARBA00023242"/>
    </source>
</evidence>
<dbReference type="OrthoDB" id="5566198at2759"/>
<dbReference type="InterPro" id="IPR036322">
    <property type="entry name" value="WD40_repeat_dom_sf"/>
</dbReference>
<keyword evidence="7" id="KW-0653">Protein transport</keyword>
<organism evidence="13 14">
    <name type="scientific">Hanseniaspora opuntiae</name>
    <dbReference type="NCBI Taxonomy" id="211096"/>
    <lineage>
        <taxon>Eukaryota</taxon>
        <taxon>Fungi</taxon>
        <taxon>Dikarya</taxon>
        <taxon>Ascomycota</taxon>
        <taxon>Saccharomycotina</taxon>
        <taxon>Saccharomycetes</taxon>
        <taxon>Saccharomycodales</taxon>
        <taxon>Saccharomycodaceae</taxon>
        <taxon>Hanseniaspora</taxon>
    </lineage>
</organism>
<evidence type="ECO:0000256" key="1">
    <source>
        <dbReference type="ARBA" id="ARBA00004567"/>
    </source>
</evidence>
<proteinExistence type="inferred from homology"/>
<feature type="repeat" description="WD" evidence="12">
    <location>
        <begin position="306"/>
        <end position="338"/>
    </location>
</feature>
<dbReference type="GO" id="GO:0035859">
    <property type="term" value="C:Seh1-associated complex"/>
    <property type="evidence" value="ECO:0007669"/>
    <property type="project" value="TreeGrafter"/>
</dbReference>
<evidence type="ECO:0000256" key="2">
    <source>
        <dbReference type="ARBA" id="ARBA00010102"/>
    </source>
</evidence>
<evidence type="ECO:0000256" key="7">
    <source>
        <dbReference type="ARBA" id="ARBA00022927"/>
    </source>
</evidence>